<evidence type="ECO:0000313" key="10">
    <source>
        <dbReference type="Proteomes" id="UP001562354"/>
    </source>
</evidence>
<reference evidence="9 10" key="1">
    <citation type="submission" date="2024-07" db="EMBL/GenBank/DDBJ databases">
        <title>Draft sequence of the Neodothiora populina.</title>
        <authorList>
            <person name="Drown D.D."/>
            <person name="Schuette U.S."/>
            <person name="Buechlein A.B."/>
            <person name="Rusch D.R."/>
            <person name="Winton L.W."/>
            <person name="Adams G.A."/>
        </authorList>
    </citation>
    <scope>NUCLEOTIDE SEQUENCE [LARGE SCALE GENOMIC DNA]</scope>
    <source>
        <strain evidence="9 10">CPC 39397</strain>
    </source>
</reference>
<organism evidence="9 10">
    <name type="scientific">Neodothiora populina</name>
    <dbReference type="NCBI Taxonomy" id="2781224"/>
    <lineage>
        <taxon>Eukaryota</taxon>
        <taxon>Fungi</taxon>
        <taxon>Dikarya</taxon>
        <taxon>Ascomycota</taxon>
        <taxon>Pezizomycotina</taxon>
        <taxon>Dothideomycetes</taxon>
        <taxon>Dothideomycetidae</taxon>
        <taxon>Dothideales</taxon>
        <taxon>Dothioraceae</taxon>
        <taxon>Neodothiora</taxon>
    </lineage>
</organism>
<accession>A0ABR3P7H4</accession>
<keyword evidence="5 8" id="KW-0804">Transcription</keyword>
<dbReference type="Pfam" id="PF09637">
    <property type="entry name" value="Med18"/>
    <property type="match status" value="1"/>
</dbReference>
<comment type="function">
    <text evidence="8">Component of the Mediator complex, a coactivator involved in the regulated transcription of nearly all RNA polymerase II-dependent genes. Mediator functions as a bridge to convey information from gene-specific regulatory proteins to the basal RNA polymerase II transcription machinery. Mediator is recruited to promoters by direct interactions with regulatory proteins and serves as a scaffold for the assembly of a functional preinitiation complex with RNA polymerase II and the general transcription factors.</text>
</comment>
<dbReference type="GeneID" id="95976235"/>
<dbReference type="EMBL" id="JBFMKM010000012">
    <property type="protein sequence ID" value="KAL1302097.1"/>
    <property type="molecule type" value="Genomic_DNA"/>
</dbReference>
<evidence type="ECO:0000256" key="5">
    <source>
        <dbReference type="ARBA" id="ARBA00023163"/>
    </source>
</evidence>
<keyword evidence="6 8" id="KW-0539">Nucleus</keyword>
<dbReference type="InterPro" id="IPR019095">
    <property type="entry name" value="Mediator_Med18"/>
</dbReference>
<protein>
    <recommendedName>
        <fullName evidence="3 8">Mediator of RNA polymerase II transcription subunit 18</fullName>
    </recommendedName>
    <alternativeName>
        <fullName evidence="7 8">Mediator complex subunit 18</fullName>
    </alternativeName>
</protein>
<evidence type="ECO:0000256" key="6">
    <source>
        <dbReference type="ARBA" id="ARBA00023242"/>
    </source>
</evidence>
<comment type="caution">
    <text evidence="9">The sequence shown here is derived from an EMBL/GenBank/DDBJ whole genome shotgun (WGS) entry which is preliminary data.</text>
</comment>
<dbReference type="PANTHER" id="PTHR13321:SF2">
    <property type="entry name" value="MEDIATOR OF RNA POLYMERASE II TRANSCRIPTION SUBUNIT 18"/>
    <property type="match status" value="1"/>
</dbReference>
<evidence type="ECO:0000256" key="7">
    <source>
        <dbReference type="ARBA" id="ARBA00032012"/>
    </source>
</evidence>
<sequence length="245" mass="27552">MHELLLYGQVPVTRYEQVLKILTGVAAMQPRVFYERQLIYKPLRSSEEAKPNKRFPSKPVKPVPLAYHQVLESLVEDDFGKEIQSVALQSAQGNSEAVQRVTVKVLETPEPETKTFVLRPANELDASQELLQKLADPASYSFVTELFVEGHHLVHQNVLLTLSRMLKPDQAEVVAPSTVLPAIESLKLLEPSGAFILEARVRIEDRTKQSLLSSASDELNAFRDLMRGSVDMRVPDRLALDTRVK</sequence>
<comment type="subunit">
    <text evidence="8">Component of the Mediator complex.</text>
</comment>
<proteinExistence type="inferred from homology"/>
<evidence type="ECO:0000256" key="3">
    <source>
        <dbReference type="ARBA" id="ARBA00019612"/>
    </source>
</evidence>
<gene>
    <name evidence="8" type="primary">MED18</name>
    <name evidence="9" type="ORF">AAFC00_002533</name>
</gene>
<dbReference type="PANTHER" id="PTHR13321">
    <property type="entry name" value="MEDIATOR OF RNA POLYMERASE II TRANSCRIPTION, SUBUNIT 18"/>
    <property type="match status" value="1"/>
</dbReference>
<dbReference type="RefSeq" id="XP_069198373.1">
    <property type="nucleotide sequence ID" value="XM_069341864.1"/>
</dbReference>
<keyword evidence="8" id="KW-0010">Activator</keyword>
<evidence type="ECO:0000256" key="2">
    <source>
        <dbReference type="ARBA" id="ARBA00009814"/>
    </source>
</evidence>
<evidence type="ECO:0000313" key="9">
    <source>
        <dbReference type="EMBL" id="KAL1302097.1"/>
    </source>
</evidence>
<evidence type="ECO:0000256" key="1">
    <source>
        <dbReference type="ARBA" id="ARBA00004123"/>
    </source>
</evidence>
<evidence type="ECO:0000256" key="4">
    <source>
        <dbReference type="ARBA" id="ARBA00023015"/>
    </source>
</evidence>
<keyword evidence="4 8" id="KW-0805">Transcription regulation</keyword>
<keyword evidence="10" id="KW-1185">Reference proteome</keyword>
<dbReference type="Gene3D" id="2.40.320.10">
    <property type="entry name" value="Hypothetical Protein Pfu-838710-001"/>
    <property type="match status" value="1"/>
</dbReference>
<name>A0ABR3P7H4_9PEZI</name>
<comment type="subcellular location">
    <subcellularLocation>
        <location evidence="1 8">Nucleus</location>
    </subcellularLocation>
</comment>
<comment type="similarity">
    <text evidence="2 8">Belongs to the Mediator complex subunit 18 family.</text>
</comment>
<evidence type="ECO:0000256" key="8">
    <source>
        <dbReference type="RuleBase" id="RU364150"/>
    </source>
</evidence>
<dbReference type="Proteomes" id="UP001562354">
    <property type="component" value="Unassembled WGS sequence"/>
</dbReference>